<comment type="caution">
    <text evidence="1">The sequence shown here is derived from an EMBL/GenBank/DDBJ whole genome shotgun (WGS) entry which is preliminary data.</text>
</comment>
<dbReference type="EMBL" id="CAJVQA010031581">
    <property type="protein sequence ID" value="CAG8801630.1"/>
    <property type="molecule type" value="Genomic_DNA"/>
</dbReference>
<evidence type="ECO:0000313" key="1">
    <source>
        <dbReference type="EMBL" id="CAG8801630.1"/>
    </source>
</evidence>
<accession>A0A9N9JX20</accession>
<gene>
    <name evidence="1" type="ORF">CPELLU_LOCUS17759</name>
</gene>
<dbReference type="AlphaFoldDB" id="A0A9N9JX20"/>
<reference evidence="1" key="1">
    <citation type="submission" date="2021-06" db="EMBL/GenBank/DDBJ databases">
        <authorList>
            <person name="Kallberg Y."/>
            <person name="Tangrot J."/>
            <person name="Rosling A."/>
        </authorList>
    </citation>
    <scope>NUCLEOTIDE SEQUENCE</scope>
    <source>
        <strain evidence="1">FL966</strain>
    </source>
</reference>
<name>A0A9N9JX20_9GLOM</name>
<protein>
    <submittedName>
        <fullName evidence="1">16841_t:CDS:1</fullName>
    </submittedName>
</protein>
<organism evidence="1 2">
    <name type="scientific">Cetraspora pellucida</name>
    <dbReference type="NCBI Taxonomy" id="1433469"/>
    <lineage>
        <taxon>Eukaryota</taxon>
        <taxon>Fungi</taxon>
        <taxon>Fungi incertae sedis</taxon>
        <taxon>Mucoromycota</taxon>
        <taxon>Glomeromycotina</taxon>
        <taxon>Glomeromycetes</taxon>
        <taxon>Diversisporales</taxon>
        <taxon>Gigasporaceae</taxon>
        <taxon>Cetraspora</taxon>
    </lineage>
</organism>
<sequence>KRNSNMQVKLSEIHVFGLNVIDMEKEYEKKNQSHLFKLFNTLSKFIKEKYASKKINDEMNQKISVSVLNIANISLITTNKLLNITNQEIEKEMI</sequence>
<dbReference type="Proteomes" id="UP000789759">
    <property type="component" value="Unassembled WGS sequence"/>
</dbReference>
<evidence type="ECO:0000313" key="2">
    <source>
        <dbReference type="Proteomes" id="UP000789759"/>
    </source>
</evidence>
<keyword evidence="2" id="KW-1185">Reference proteome</keyword>
<proteinExistence type="predicted"/>
<feature type="non-terminal residue" evidence="1">
    <location>
        <position position="94"/>
    </location>
</feature>